<evidence type="ECO:0000313" key="1">
    <source>
        <dbReference type="EMBL" id="GAA3584745.1"/>
    </source>
</evidence>
<dbReference type="Proteomes" id="UP001500630">
    <property type="component" value="Unassembled WGS sequence"/>
</dbReference>
<name>A0ABP6YKK9_9ACTN</name>
<evidence type="ECO:0000313" key="2">
    <source>
        <dbReference type="Proteomes" id="UP001500630"/>
    </source>
</evidence>
<sequence>MVLVLWTVKAVVSAGGPCGSLLPVVRRVATAVLPQLVLACCYSGRHEGRPAVAEAIGRWGVTGLQVVTTGFGRLPAFCAAARRFTDRWLTWDSVAGTGWS</sequence>
<accession>A0ABP6YKK9</accession>
<gene>
    <name evidence="1" type="ORF">GCM10022419_078300</name>
</gene>
<reference evidence="2" key="1">
    <citation type="journal article" date="2019" name="Int. J. Syst. Evol. Microbiol.">
        <title>The Global Catalogue of Microorganisms (GCM) 10K type strain sequencing project: providing services to taxonomists for standard genome sequencing and annotation.</title>
        <authorList>
            <consortium name="The Broad Institute Genomics Platform"/>
            <consortium name="The Broad Institute Genome Sequencing Center for Infectious Disease"/>
            <person name="Wu L."/>
            <person name="Ma J."/>
        </authorList>
    </citation>
    <scope>NUCLEOTIDE SEQUENCE [LARGE SCALE GENOMIC DNA]</scope>
    <source>
        <strain evidence="2">JCM 17326</strain>
    </source>
</reference>
<keyword evidence="2" id="KW-1185">Reference proteome</keyword>
<proteinExistence type="predicted"/>
<evidence type="ECO:0008006" key="3">
    <source>
        <dbReference type="Google" id="ProtNLM"/>
    </source>
</evidence>
<comment type="caution">
    <text evidence="1">The sequence shown here is derived from an EMBL/GenBank/DDBJ whole genome shotgun (WGS) entry which is preliminary data.</text>
</comment>
<dbReference type="EMBL" id="BAABDQ010000021">
    <property type="protein sequence ID" value="GAA3584745.1"/>
    <property type="molecule type" value="Genomic_DNA"/>
</dbReference>
<protein>
    <recommendedName>
        <fullName evidence="3">CHAT domain-containing protein</fullName>
    </recommendedName>
</protein>
<organism evidence="1 2">
    <name type="scientific">Nonomuraea rosea</name>
    <dbReference type="NCBI Taxonomy" id="638574"/>
    <lineage>
        <taxon>Bacteria</taxon>
        <taxon>Bacillati</taxon>
        <taxon>Actinomycetota</taxon>
        <taxon>Actinomycetes</taxon>
        <taxon>Streptosporangiales</taxon>
        <taxon>Streptosporangiaceae</taxon>
        <taxon>Nonomuraea</taxon>
    </lineage>
</organism>